<name>S4WCV1_STRAG</name>
<evidence type="ECO:0008006" key="3">
    <source>
        <dbReference type="Google" id="ProtNLM"/>
    </source>
</evidence>
<feature type="chain" id="PRO_5004525085" description="DUF1310 family protein" evidence="1">
    <location>
        <begin position="27"/>
        <end position="128"/>
    </location>
</feature>
<evidence type="ECO:0000256" key="1">
    <source>
        <dbReference type="SAM" id="SignalP"/>
    </source>
</evidence>
<evidence type="ECO:0000313" key="2">
    <source>
        <dbReference type="EMBL" id="AGO89427.1"/>
    </source>
</evidence>
<sequence>MFKKSILFVGAGALLVGALAIYNAEAKGKEKTKISENYTINKVVNSYKGKEYFTKDYVDEMFNAMNVNDDTKVIVDSDGGLFCSLTDSHAISKTYNTNNGQVVEELSLDSPRATTVGELKEALYEALE</sequence>
<accession>S4WCV1</accession>
<dbReference type="EMBL" id="KC492042">
    <property type="protein sequence ID" value="AGO89427.1"/>
    <property type="molecule type" value="Genomic_DNA"/>
</dbReference>
<feature type="signal peptide" evidence="1">
    <location>
        <begin position="1"/>
        <end position="26"/>
    </location>
</feature>
<protein>
    <recommendedName>
        <fullName evidence="3">DUF1310 family protein</fullName>
    </recommendedName>
</protein>
<organism evidence="2">
    <name type="scientific">Streptococcus agalactiae 2584</name>
    <dbReference type="NCBI Taxonomy" id="996766"/>
    <lineage>
        <taxon>Bacteria</taxon>
        <taxon>Bacillati</taxon>
        <taxon>Bacillota</taxon>
        <taxon>Bacilli</taxon>
        <taxon>Lactobacillales</taxon>
        <taxon>Streptococcaceae</taxon>
        <taxon>Streptococcus</taxon>
    </lineage>
</organism>
<reference evidence="2" key="1">
    <citation type="journal article" date="2013" name="J. Bacteriol.">
        <title>Modular evolution of TnGBSs, a new family of integrative and conjugative elements associating insertion sequence transposition, plasmid replication, and conjugation for their spreading.</title>
        <authorList>
            <person name="Guerillot R."/>
            <person name="Da Cunha V."/>
            <person name="Sauvage E."/>
            <person name="Bouchier C."/>
            <person name="Glaser P."/>
        </authorList>
    </citation>
    <scope>NUCLEOTIDE SEQUENCE</scope>
</reference>
<proteinExistence type="predicted"/>
<dbReference type="AlphaFoldDB" id="S4WCV1"/>
<gene>
    <name evidence="2" type="ORF">TnGBS2.6_09c</name>
</gene>
<keyword evidence="1" id="KW-0732">Signal</keyword>